<reference evidence="7 8" key="1">
    <citation type="submission" date="2016-11" db="EMBL/GenBank/DDBJ databases">
        <authorList>
            <person name="Jaros S."/>
            <person name="Januszkiewicz K."/>
            <person name="Wedrychowicz H."/>
        </authorList>
    </citation>
    <scope>NUCLEOTIDE SEQUENCE [LARGE SCALE GENOMIC DNA]</scope>
    <source>
        <strain evidence="7 8">DSM 21425</strain>
    </source>
</reference>
<dbReference type="SUPFAM" id="SSF46785">
    <property type="entry name" value="Winged helix' DNA-binding domain"/>
    <property type="match status" value="1"/>
</dbReference>
<keyword evidence="8" id="KW-1185">Reference proteome</keyword>
<evidence type="ECO:0000313" key="8">
    <source>
        <dbReference type="Proteomes" id="UP000184225"/>
    </source>
</evidence>
<dbReference type="PRINTS" id="PR00039">
    <property type="entry name" value="HTHLYSR"/>
</dbReference>
<keyword evidence="2" id="KW-0805">Transcription regulation</keyword>
<dbReference type="PROSITE" id="PS50931">
    <property type="entry name" value="HTH_LYSR"/>
    <property type="match status" value="1"/>
</dbReference>
<dbReference type="Proteomes" id="UP000184225">
    <property type="component" value="Unassembled WGS sequence"/>
</dbReference>
<dbReference type="EMBL" id="FQYY01000001">
    <property type="protein sequence ID" value="SHI30935.1"/>
    <property type="molecule type" value="Genomic_DNA"/>
</dbReference>
<evidence type="ECO:0000256" key="4">
    <source>
        <dbReference type="ARBA" id="ARBA00023159"/>
    </source>
</evidence>
<sequence length="307" mass="35373">MTLQQLQYVIALDTYRHFVTAAEKCFVTQPTITIQVKKLEEEIGFLIFDKSKFPLKPTDLGKVFILKAKTILDEVSELKNMVNVELDNLEGEFKIAVIPTISSYLIPLISGSFSEKYPKTILKIQELESDQIILALQKKEIDIGILVTPLNEAFIREIKLYNEPFVFYGQSDYFDDEKKSIDIDELEKLENVWLLEKGHCFRNQVLNICGKQENSNTIQFQSGSIEALKKMVDNYGGYTLVPEMAINANDTGRIIHFSEPKPIREVSLVTHQTFSKEVLLNALRLEIIEKTPSEFVKNERFIKVNWR</sequence>
<keyword evidence="4" id="KW-0010">Activator</keyword>
<dbReference type="PANTHER" id="PTHR30346:SF26">
    <property type="entry name" value="HYDROGEN PEROXIDE-INDUCIBLE GENES ACTIVATOR"/>
    <property type="match status" value="1"/>
</dbReference>
<organism evidence="7 8">
    <name type="scientific">Mesonia phycicola</name>
    <dbReference type="NCBI Taxonomy" id="579105"/>
    <lineage>
        <taxon>Bacteria</taxon>
        <taxon>Pseudomonadati</taxon>
        <taxon>Bacteroidota</taxon>
        <taxon>Flavobacteriia</taxon>
        <taxon>Flavobacteriales</taxon>
        <taxon>Flavobacteriaceae</taxon>
        <taxon>Mesonia</taxon>
    </lineage>
</organism>
<gene>
    <name evidence="7" type="ORF">SAMN04488096_10145</name>
</gene>
<evidence type="ECO:0000256" key="2">
    <source>
        <dbReference type="ARBA" id="ARBA00023015"/>
    </source>
</evidence>
<protein>
    <submittedName>
        <fullName evidence="7">LysR family transcriptional regulator, hydrogen peroxide-inducible genes activator</fullName>
    </submittedName>
</protein>
<dbReference type="STRING" id="579105.SAMN04488096_10145"/>
<dbReference type="GO" id="GO:0003700">
    <property type="term" value="F:DNA-binding transcription factor activity"/>
    <property type="evidence" value="ECO:0007669"/>
    <property type="project" value="InterPro"/>
</dbReference>
<proteinExistence type="inferred from homology"/>
<evidence type="ECO:0000259" key="6">
    <source>
        <dbReference type="PROSITE" id="PS50931"/>
    </source>
</evidence>
<evidence type="ECO:0000256" key="3">
    <source>
        <dbReference type="ARBA" id="ARBA00023125"/>
    </source>
</evidence>
<dbReference type="SUPFAM" id="SSF53850">
    <property type="entry name" value="Periplasmic binding protein-like II"/>
    <property type="match status" value="1"/>
</dbReference>
<evidence type="ECO:0000256" key="5">
    <source>
        <dbReference type="ARBA" id="ARBA00023163"/>
    </source>
</evidence>
<dbReference type="InterPro" id="IPR005119">
    <property type="entry name" value="LysR_subst-bd"/>
</dbReference>
<feature type="domain" description="HTH lysR-type" evidence="6">
    <location>
        <begin position="1"/>
        <end position="58"/>
    </location>
</feature>
<comment type="similarity">
    <text evidence="1">Belongs to the LysR transcriptional regulatory family.</text>
</comment>
<accession>A0A1M6A389</accession>
<dbReference type="AlphaFoldDB" id="A0A1M6A389"/>
<dbReference type="Pfam" id="PF00126">
    <property type="entry name" value="HTH_1"/>
    <property type="match status" value="1"/>
</dbReference>
<name>A0A1M6A389_9FLAO</name>
<dbReference type="Pfam" id="PF03466">
    <property type="entry name" value="LysR_substrate"/>
    <property type="match status" value="1"/>
</dbReference>
<dbReference type="RefSeq" id="WP_073147046.1">
    <property type="nucleotide sequence ID" value="NZ_FQYY01000001.1"/>
</dbReference>
<dbReference type="OrthoDB" id="9803735at2"/>
<keyword evidence="3" id="KW-0238">DNA-binding</keyword>
<dbReference type="InterPro" id="IPR000847">
    <property type="entry name" value="LysR_HTH_N"/>
</dbReference>
<dbReference type="Gene3D" id="3.40.190.10">
    <property type="entry name" value="Periplasmic binding protein-like II"/>
    <property type="match status" value="2"/>
</dbReference>
<dbReference type="GO" id="GO:0003677">
    <property type="term" value="F:DNA binding"/>
    <property type="evidence" value="ECO:0007669"/>
    <property type="project" value="UniProtKB-KW"/>
</dbReference>
<dbReference type="InterPro" id="IPR036390">
    <property type="entry name" value="WH_DNA-bd_sf"/>
</dbReference>
<evidence type="ECO:0000313" key="7">
    <source>
        <dbReference type="EMBL" id="SHI30935.1"/>
    </source>
</evidence>
<dbReference type="PANTHER" id="PTHR30346">
    <property type="entry name" value="TRANSCRIPTIONAL DUAL REGULATOR HCAR-RELATED"/>
    <property type="match status" value="1"/>
</dbReference>
<keyword evidence="5" id="KW-0804">Transcription</keyword>
<dbReference type="CDD" id="cd08411">
    <property type="entry name" value="PBP2_OxyR"/>
    <property type="match status" value="1"/>
</dbReference>
<dbReference type="GO" id="GO:0032993">
    <property type="term" value="C:protein-DNA complex"/>
    <property type="evidence" value="ECO:0007669"/>
    <property type="project" value="TreeGrafter"/>
</dbReference>
<dbReference type="InterPro" id="IPR036388">
    <property type="entry name" value="WH-like_DNA-bd_sf"/>
</dbReference>
<dbReference type="Gene3D" id="1.10.10.10">
    <property type="entry name" value="Winged helix-like DNA-binding domain superfamily/Winged helix DNA-binding domain"/>
    <property type="match status" value="1"/>
</dbReference>
<evidence type="ECO:0000256" key="1">
    <source>
        <dbReference type="ARBA" id="ARBA00009437"/>
    </source>
</evidence>